<gene>
    <name evidence="1" type="ORF">COLO4_03890</name>
</gene>
<sequence length="83" mass="9225">MCVNGRVPPKWGGEMREDDPIIFPAPVTSLDLILLNILLLLDAPDLSRPVDLYHSAVPFDLWLDDLALLCKLIDPANKALLYA</sequence>
<proteinExistence type="predicted"/>
<dbReference type="EMBL" id="AWUE01010780">
    <property type="protein sequence ID" value="OMP11323.1"/>
    <property type="molecule type" value="Genomic_DNA"/>
</dbReference>
<dbReference type="Proteomes" id="UP000187203">
    <property type="component" value="Unassembled WGS sequence"/>
</dbReference>
<keyword evidence="2" id="KW-1185">Reference proteome</keyword>
<name>A0A1R3KW51_9ROSI</name>
<evidence type="ECO:0000313" key="2">
    <source>
        <dbReference type="Proteomes" id="UP000187203"/>
    </source>
</evidence>
<evidence type="ECO:0000313" key="1">
    <source>
        <dbReference type="EMBL" id="OMP11323.1"/>
    </source>
</evidence>
<reference evidence="2" key="1">
    <citation type="submission" date="2013-09" db="EMBL/GenBank/DDBJ databases">
        <title>Corchorus olitorius genome sequencing.</title>
        <authorList>
            <person name="Alam M."/>
            <person name="Haque M.S."/>
            <person name="Islam M.S."/>
            <person name="Emdad E.M."/>
            <person name="Islam M.M."/>
            <person name="Ahmed B."/>
            <person name="Halim A."/>
            <person name="Hossen Q.M.M."/>
            <person name="Hossain M.Z."/>
            <person name="Ahmed R."/>
            <person name="Khan M.M."/>
            <person name="Islam R."/>
            <person name="Rashid M.M."/>
            <person name="Khan S.A."/>
            <person name="Rahman M.S."/>
            <person name="Alam M."/>
            <person name="Yahiya A.S."/>
            <person name="Khan M.S."/>
            <person name="Azam M.S."/>
            <person name="Haque T."/>
            <person name="Lashkar M.Z.H."/>
            <person name="Akhand A.I."/>
            <person name="Morshed G."/>
            <person name="Roy S."/>
            <person name="Uddin K.S."/>
            <person name="Rabeya T."/>
            <person name="Hossain A.S."/>
            <person name="Chowdhury A."/>
            <person name="Snigdha A.R."/>
            <person name="Mortoza M.S."/>
            <person name="Matin S.A."/>
            <person name="Hoque S.M.E."/>
            <person name="Islam M.K."/>
            <person name="Roy D.K."/>
            <person name="Haider R."/>
            <person name="Moosa M.M."/>
            <person name="Elias S.M."/>
            <person name="Hasan A.M."/>
            <person name="Jahan S."/>
            <person name="Shafiuddin M."/>
            <person name="Mahmood N."/>
            <person name="Shommy N.S."/>
        </authorList>
    </citation>
    <scope>NUCLEOTIDE SEQUENCE [LARGE SCALE GENOMIC DNA]</scope>
    <source>
        <strain evidence="2">cv. O-4</strain>
    </source>
</reference>
<dbReference type="AlphaFoldDB" id="A0A1R3KW51"/>
<comment type="caution">
    <text evidence="1">The sequence shown here is derived from an EMBL/GenBank/DDBJ whole genome shotgun (WGS) entry which is preliminary data.</text>
</comment>
<accession>A0A1R3KW51</accession>
<organism evidence="1 2">
    <name type="scientific">Corchorus olitorius</name>
    <dbReference type="NCBI Taxonomy" id="93759"/>
    <lineage>
        <taxon>Eukaryota</taxon>
        <taxon>Viridiplantae</taxon>
        <taxon>Streptophyta</taxon>
        <taxon>Embryophyta</taxon>
        <taxon>Tracheophyta</taxon>
        <taxon>Spermatophyta</taxon>
        <taxon>Magnoliopsida</taxon>
        <taxon>eudicotyledons</taxon>
        <taxon>Gunneridae</taxon>
        <taxon>Pentapetalae</taxon>
        <taxon>rosids</taxon>
        <taxon>malvids</taxon>
        <taxon>Malvales</taxon>
        <taxon>Malvaceae</taxon>
        <taxon>Grewioideae</taxon>
        <taxon>Apeibeae</taxon>
        <taxon>Corchorus</taxon>
    </lineage>
</organism>
<protein>
    <submittedName>
        <fullName evidence="1">Uncharacterized protein</fullName>
    </submittedName>
</protein>